<dbReference type="OrthoDB" id="9787061at2"/>
<evidence type="ECO:0000313" key="20">
    <source>
        <dbReference type="Proteomes" id="UP000199519"/>
    </source>
</evidence>
<evidence type="ECO:0000256" key="4">
    <source>
        <dbReference type="ARBA" id="ARBA00024732"/>
    </source>
</evidence>
<feature type="binding site" evidence="5 8">
    <location>
        <begin position="77"/>
        <end position="84"/>
    </location>
    <ligand>
        <name>substrate</name>
    </ligand>
</feature>
<evidence type="ECO:0000313" key="11">
    <source>
        <dbReference type="EMBL" id="PXV62411.1"/>
    </source>
</evidence>
<dbReference type="EMBL" id="FMYT01000033">
    <property type="protein sequence ID" value="SDD20553.1"/>
    <property type="molecule type" value="Genomic_DNA"/>
</dbReference>
<gene>
    <name evidence="5" type="primary">lipB</name>
    <name evidence="16" type="ORF">BY453_11082</name>
    <name evidence="17" type="ORF">C7954_11769</name>
    <name evidence="11" type="ORF">C8C78_13410</name>
    <name evidence="12" type="ORF">SAMN04488597_13319</name>
    <name evidence="13" type="ORF">SAMN04488598_13119</name>
    <name evidence="15" type="ORF">SAMN04515652_10414</name>
    <name evidence="14" type="ORF">SAMN04515654_13219</name>
</gene>
<proteinExistence type="inferred from homology"/>
<dbReference type="Gene3D" id="3.30.930.10">
    <property type="entry name" value="Bira Bifunctional Protein, Domain 2"/>
    <property type="match status" value="1"/>
</dbReference>
<dbReference type="Proteomes" id="UP000198612">
    <property type="component" value="Unassembled WGS sequence"/>
</dbReference>
<evidence type="ECO:0000313" key="14">
    <source>
        <dbReference type="EMBL" id="SDJ17949.1"/>
    </source>
</evidence>
<dbReference type="EMBL" id="FOHG01000004">
    <property type="protein sequence ID" value="SES71468.1"/>
    <property type="molecule type" value="Genomic_DNA"/>
</dbReference>
<evidence type="ECO:0000256" key="1">
    <source>
        <dbReference type="ARBA" id="ARBA00004821"/>
    </source>
</evidence>
<sequence>MAAKLDIIRYDSIDYKKAYQLQLELRDKRLKNAINDTLLLVEHPPVLTIGTSGSRDNLVVSSDYLSQKGIEVIESNRGGDITYHGPGQIVGYPILNLKEHKQDLHWLLRSYEEVFIRFLKDYNIEAQRISGLTGVWVGNEKITAIGVGVRRWITYHGFAFNINPNLEHFSYIIPCGIKDKGVTSLKKLLGYEIEKEEVAEKIIKYFAEVFEIEVLNHEK</sequence>
<dbReference type="Proteomes" id="UP000295472">
    <property type="component" value="Unassembled WGS sequence"/>
</dbReference>
<evidence type="ECO:0000313" key="23">
    <source>
        <dbReference type="Proteomes" id="UP000295758"/>
    </source>
</evidence>
<dbReference type="EMBL" id="SOAA01000010">
    <property type="protein sequence ID" value="TDS31680.1"/>
    <property type="molecule type" value="Genomic_DNA"/>
</dbReference>
<reference evidence="16 23" key="3">
    <citation type="submission" date="2019-03" db="EMBL/GenBank/DDBJ databases">
        <title>Deep subsurface shale carbon reservoir microbial communities from Ohio and West Virginia, USA.</title>
        <authorList>
            <person name="Wrighton K."/>
        </authorList>
    </citation>
    <scope>NUCLEOTIDE SEQUENCE [LARGE SCALE GENOMIC DNA]</scope>
    <source>
        <strain evidence="16 23">UTICA-S4D12</strain>
    </source>
</reference>
<evidence type="ECO:0000256" key="7">
    <source>
        <dbReference type="PIRSR" id="PIRSR016262-1"/>
    </source>
</evidence>
<feature type="binding site" evidence="5 8">
    <location>
        <begin position="144"/>
        <end position="146"/>
    </location>
    <ligand>
        <name>substrate</name>
    </ligand>
</feature>
<dbReference type="EMBL" id="QICM01000034">
    <property type="protein sequence ID" value="PXV62411.1"/>
    <property type="molecule type" value="Genomic_DNA"/>
</dbReference>
<keyword evidence="2 5" id="KW-0808">Transferase</keyword>
<dbReference type="Proteomes" id="UP000247389">
    <property type="component" value="Unassembled WGS sequence"/>
</dbReference>
<protein>
    <recommendedName>
        <fullName evidence="5 6">Octanoyltransferase</fullName>
        <ecNumber evidence="5 6">2.3.1.181</ecNumber>
    </recommendedName>
    <alternativeName>
        <fullName evidence="5">Lipoate-protein ligase B</fullName>
    </alternativeName>
    <alternativeName>
        <fullName evidence="5">Lipoyl/octanoyl transferase</fullName>
    </alternativeName>
    <alternativeName>
        <fullName evidence="5">Octanoyl-[acyl-carrier-protein]-protein N-octanoyltransferase</fullName>
    </alternativeName>
</protein>
<evidence type="ECO:0000256" key="6">
    <source>
        <dbReference type="PIRNR" id="PIRNR016262"/>
    </source>
</evidence>
<dbReference type="EMBL" id="FNEH01000032">
    <property type="protein sequence ID" value="SDJ17949.1"/>
    <property type="molecule type" value="Genomic_DNA"/>
</dbReference>
<feature type="binding site" evidence="5 8">
    <location>
        <begin position="157"/>
        <end position="159"/>
    </location>
    <ligand>
        <name>substrate</name>
    </ligand>
</feature>
<dbReference type="STRING" id="54121.SAMN04515653_13119"/>
<reference evidence="18 20" key="2">
    <citation type="submission" date="2016-10" db="EMBL/GenBank/DDBJ databases">
        <authorList>
            <person name="Varghese N."/>
            <person name="Submissions S."/>
        </authorList>
    </citation>
    <scope>NUCLEOTIDE SEQUENCE [LARGE SCALE GENOMIC DNA]</scope>
    <source>
        <strain evidence="12 24">WG10</strain>
        <strain evidence="13 20">WG2</strain>
        <strain evidence="15 18">WG5</strain>
    </source>
</reference>
<dbReference type="InterPro" id="IPR045864">
    <property type="entry name" value="aa-tRNA-synth_II/BPL/LPL"/>
</dbReference>
<evidence type="ECO:0000256" key="2">
    <source>
        <dbReference type="ARBA" id="ARBA00022679"/>
    </source>
</evidence>
<dbReference type="GeneID" id="57012911"/>
<dbReference type="GO" id="GO:0009249">
    <property type="term" value="P:protein lipoylation"/>
    <property type="evidence" value="ECO:0007669"/>
    <property type="project" value="InterPro"/>
</dbReference>
<dbReference type="GO" id="GO:0005737">
    <property type="term" value="C:cytoplasm"/>
    <property type="evidence" value="ECO:0007669"/>
    <property type="project" value="UniProtKB-SubCell"/>
</dbReference>
<dbReference type="PROSITE" id="PS01313">
    <property type="entry name" value="LIPB"/>
    <property type="match status" value="1"/>
</dbReference>
<comment type="similarity">
    <text evidence="5 6">Belongs to the LipB family.</text>
</comment>
<evidence type="ECO:0000313" key="15">
    <source>
        <dbReference type="EMBL" id="SES71468.1"/>
    </source>
</evidence>
<evidence type="ECO:0000313" key="12">
    <source>
        <dbReference type="EMBL" id="SDD20553.1"/>
    </source>
</evidence>
<dbReference type="PIRSF" id="PIRSF016262">
    <property type="entry name" value="LPLase"/>
    <property type="match status" value="1"/>
</dbReference>
<evidence type="ECO:0000313" key="13">
    <source>
        <dbReference type="EMBL" id="SDF91611.1"/>
    </source>
</evidence>
<comment type="function">
    <text evidence="4 5 6">Catalyzes the transfer of endogenously produced octanoic acid from octanoyl-acyl-carrier-protein onto the lipoyl domains of lipoate-dependent enzymes. Lipoyl-ACP can also act as a substrate although octanoyl-ACP is likely to be the physiological substrate.</text>
</comment>
<dbReference type="Proteomes" id="UP000198945">
    <property type="component" value="Unassembled WGS sequence"/>
</dbReference>
<dbReference type="EMBL" id="FNBJ01000031">
    <property type="protein sequence ID" value="SDF91611.1"/>
    <property type="molecule type" value="Genomic_DNA"/>
</dbReference>
<dbReference type="PANTHER" id="PTHR10993:SF7">
    <property type="entry name" value="LIPOYLTRANSFERASE 2, MITOCHONDRIAL-RELATED"/>
    <property type="match status" value="1"/>
</dbReference>
<dbReference type="SUPFAM" id="SSF55681">
    <property type="entry name" value="Class II aaRS and biotin synthetases"/>
    <property type="match status" value="1"/>
</dbReference>
<dbReference type="Proteomes" id="UP000295758">
    <property type="component" value="Unassembled WGS sequence"/>
</dbReference>
<dbReference type="InterPro" id="IPR000544">
    <property type="entry name" value="Octanoyltransferase"/>
</dbReference>
<dbReference type="GO" id="GO:0033819">
    <property type="term" value="F:lipoyl(octanoyl) transferase activity"/>
    <property type="evidence" value="ECO:0007669"/>
    <property type="project" value="UniProtKB-EC"/>
</dbReference>
<evidence type="ECO:0000259" key="10">
    <source>
        <dbReference type="PROSITE" id="PS51733"/>
    </source>
</evidence>
<evidence type="ECO:0000256" key="5">
    <source>
        <dbReference type="HAMAP-Rule" id="MF_00013"/>
    </source>
</evidence>
<dbReference type="PROSITE" id="PS51733">
    <property type="entry name" value="BPL_LPL_CATALYTIC"/>
    <property type="match status" value="1"/>
</dbReference>
<dbReference type="Proteomes" id="UP000199519">
    <property type="component" value="Unassembled WGS sequence"/>
</dbReference>
<dbReference type="Proteomes" id="UP000324896">
    <property type="component" value="Unassembled WGS sequence"/>
</dbReference>
<dbReference type="EC" id="2.3.1.181" evidence="5 6"/>
<dbReference type="EMBL" id="SOEF01000017">
    <property type="protein sequence ID" value="TDX43096.1"/>
    <property type="molecule type" value="Genomic_DNA"/>
</dbReference>
<evidence type="ECO:0000313" key="16">
    <source>
        <dbReference type="EMBL" id="TDS31680.1"/>
    </source>
</evidence>
<evidence type="ECO:0000313" key="21">
    <source>
        <dbReference type="Proteomes" id="UP000247389"/>
    </source>
</evidence>
<dbReference type="InterPro" id="IPR020605">
    <property type="entry name" value="Octanoyltransferase_CS"/>
</dbReference>
<dbReference type="InterPro" id="IPR004143">
    <property type="entry name" value="BPL_LPL_catalytic"/>
</dbReference>
<evidence type="ECO:0000313" key="19">
    <source>
        <dbReference type="Proteomes" id="UP000198945"/>
    </source>
</evidence>
<feature type="domain" description="BPL/LPL catalytic" evidence="10">
    <location>
        <begin position="32"/>
        <end position="214"/>
    </location>
</feature>
<feature type="active site" description="Acyl-thioester intermediate" evidence="5 7">
    <location>
        <position position="175"/>
    </location>
</feature>
<dbReference type="HAMAP" id="MF_00013">
    <property type="entry name" value="LipB"/>
    <property type="match status" value="1"/>
</dbReference>
<comment type="subcellular location">
    <subcellularLocation>
        <location evidence="5">Cytoplasm</location>
    </subcellularLocation>
</comment>
<dbReference type="NCBIfam" id="TIGR00214">
    <property type="entry name" value="lipB"/>
    <property type="match status" value="1"/>
</dbReference>
<evidence type="ECO:0000313" key="17">
    <source>
        <dbReference type="EMBL" id="TDX43096.1"/>
    </source>
</evidence>
<organism evidence="12 24">
    <name type="scientific">Halanaerobium congolense</name>
    <dbReference type="NCBI Taxonomy" id="54121"/>
    <lineage>
        <taxon>Bacteria</taxon>
        <taxon>Bacillati</taxon>
        <taxon>Bacillota</taxon>
        <taxon>Clostridia</taxon>
        <taxon>Halanaerobiales</taxon>
        <taxon>Halanaerobiaceae</taxon>
        <taxon>Halanaerobium</taxon>
    </lineage>
</organism>
<dbReference type="RefSeq" id="WP_073159891.1">
    <property type="nucleotide sequence ID" value="NZ_FMYT01000033.1"/>
</dbReference>
<accession>A0A1G6SUT5</accession>
<comment type="catalytic activity">
    <reaction evidence="5 6">
        <text>octanoyl-[ACP] + L-lysyl-[protein] = N(6)-octanoyl-L-lysyl-[protein] + holo-[ACP] + H(+)</text>
        <dbReference type="Rhea" id="RHEA:17665"/>
        <dbReference type="Rhea" id="RHEA-COMP:9636"/>
        <dbReference type="Rhea" id="RHEA-COMP:9685"/>
        <dbReference type="Rhea" id="RHEA-COMP:9752"/>
        <dbReference type="Rhea" id="RHEA-COMP:9928"/>
        <dbReference type="ChEBI" id="CHEBI:15378"/>
        <dbReference type="ChEBI" id="CHEBI:29969"/>
        <dbReference type="ChEBI" id="CHEBI:64479"/>
        <dbReference type="ChEBI" id="CHEBI:78463"/>
        <dbReference type="ChEBI" id="CHEBI:78809"/>
        <dbReference type="EC" id="2.3.1.181"/>
    </reaction>
</comment>
<keyword evidence="5" id="KW-0963">Cytoplasm</keyword>
<dbReference type="AlphaFoldDB" id="A0A1G6SUT5"/>
<comment type="miscellaneous">
    <text evidence="5">In the reaction, the free carboxyl group of octanoic acid is attached via an amide linkage to the epsilon-amino group of a specific lysine residue of lipoyl domains of lipoate-dependent enzymes.</text>
</comment>
<evidence type="ECO:0000313" key="18">
    <source>
        <dbReference type="Proteomes" id="UP000198612"/>
    </source>
</evidence>
<evidence type="ECO:0000256" key="8">
    <source>
        <dbReference type="PIRSR" id="PIRSR016262-2"/>
    </source>
</evidence>
<name>A0A1G6SUT5_9FIRM</name>
<dbReference type="PANTHER" id="PTHR10993">
    <property type="entry name" value="OCTANOYLTRANSFERASE"/>
    <property type="match status" value="1"/>
</dbReference>
<keyword evidence="20" id="KW-1185">Reference proteome</keyword>
<reference evidence="14 19" key="1">
    <citation type="submission" date="2016-10" db="EMBL/GenBank/DDBJ databases">
        <authorList>
            <person name="de Groot N.N."/>
        </authorList>
    </citation>
    <scope>NUCLEOTIDE SEQUENCE [LARGE SCALE GENOMIC DNA]</scope>
    <source>
        <strain evidence="14 19">WG7</strain>
    </source>
</reference>
<dbReference type="Pfam" id="PF21948">
    <property type="entry name" value="LplA-B_cat"/>
    <property type="match status" value="1"/>
</dbReference>
<evidence type="ECO:0000256" key="3">
    <source>
        <dbReference type="ARBA" id="ARBA00023315"/>
    </source>
</evidence>
<dbReference type="UniPathway" id="UPA00538">
    <property type="reaction ID" value="UER00592"/>
</dbReference>
<dbReference type="NCBIfam" id="NF010925">
    <property type="entry name" value="PRK14345.1"/>
    <property type="match status" value="1"/>
</dbReference>
<evidence type="ECO:0000256" key="9">
    <source>
        <dbReference type="PIRSR" id="PIRSR016262-3"/>
    </source>
</evidence>
<feature type="site" description="Lowers pKa of active site Cys" evidence="5 9">
    <location>
        <position position="141"/>
    </location>
</feature>
<dbReference type="CDD" id="cd16444">
    <property type="entry name" value="LipB"/>
    <property type="match status" value="1"/>
</dbReference>
<keyword evidence="3 5" id="KW-0012">Acyltransferase</keyword>
<reference evidence="17 22" key="4">
    <citation type="submission" date="2019-03" db="EMBL/GenBank/DDBJ databases">
        <title>Subsurface microbial communities from deep shales in Ohio and West Virginia, USA.</title>
        <authorList>
            <person name="Wrighton K."/>
        </authorList>
    </citation>
    <scope>NUCLEOTIDE SEQUENCE [LARGE SCALE GENOMIC DNA]</scope>
    <source>
        <strain evidence="17 22">DSMZ 11287</strain>
        <strain evidence="11 21">MSL28</strain>
    </source>
</reference>
<evidence type="ECO:0000313" key="22">
    <source>
        <dbReference type="Proteomes" id="UP000295472"/>
    </source>
</evidence>
<comment type="pathway">
    <text evidence="1 5 6">Protein modification; protein lipoylation via endogenous pathway; protein N(6)-(lipoyl)lysine from octanoyl-[acyl-carrier-protein]: step 1/2.</text>
</comment>
<evidence type="ECO:0000313" key="24">
    <source>
        <dbReference type="Proteomes" id="UP000324896"/>
    </source>
</evidence>